<dbReference type="PROSITE" id="PS51257">
    <property type="entry name" value="PROKAR_LIPOPROTEIN"/>
    <property type="match status" value="1"/>
</dbReference>
<evidence type="ECO:0000313" key="2">
    <source>
        <dbReference type="EMBL" id="MEY6431934.1"/>
    </source>
</evidence>
<protein>
    <recommendedName>
        <fullName evidence="1">DUF7424 domain-containing protein</fullName>
    </recommendedName>
</protein>
<comment type="caution">
    <text evidence="2">The sequence shown here is derived from an EMBL/GenBank/DDBJ whole genome shotgun (WGS) entry which is preliminary data.</text>
</comment>
<dbReference type="Proteomes" id="UP001564408">
    <property type="component" value="Unassembled WGS sequence"/>
</dbReference>
<accession>A0ABV4BDN0</accession>
<feature type="domain" description="DUF7424" evidence="1">
    <location>
        <begin position="25"/>
        <end position="217"/>
    </location>
</feature>
<name>A0ABV4BDN0_9GAMM</name>
<dbReference type="EMBL" id="JBDKXB010000005">
    <property type="protein sequence ID" value="MEY6431934.1"/>
    <property type="molecule type" value="Genomic_DNA"/>
</dbReference>
<dbReference type="Pfam" id="PF24199">
    <property type="entry name" value="DUF7424"/>
    <property type="match status" value="1"/>
</dbReference>
<keyword evidence="3" id="KW-1185">Reference proteome</keyword>
<reference evidence="2 3" key="1">
    <citation type="submission" date="2024-05" db="EMBL/GenBank/DDBJ databases">
        <title>Genome Sequence and Characterization of the New Strain Purple Sulfur Bacterium of Genus Thioalkalicoccus.</title>
        <authorList>
            <person name="Bryantseva I.A."/>
            <person name="Kyndt J.A."/>
            <person name="Imhoff J.F."/>
        </authorList>
    </citation>
    <scope>NUCLEOTIDE SEQUENCE [LARGE SCALE GENOMIC DNA]</scope>
    <source>
        <strain evidence="2 3">Um2</strain>
    </source>
</reference>
<gene>
    <name evidence="2" type="ORF">ABC977_05865</name>
</gene>
<proteinExistence type="predicted"/>
<evidence type="ECO:0000313" key="3">
    <source>
        <dbReference type="Proteomes" id="UP001564408"/>
    </source>
</evidence>
<sequence length="219" mass="24539">MNKGMQYTFGIWLLLATPFLAGCKTSVEVEVTVMDLLFGQTRMLEADLRTQVTDCQTGDDAAASPGSLAERQRMISEVWPDAEYQTCVPRDGSHSAQFRIPIALDKDRDGKLASDQHINLVSSEDALLMLAVPDTLRARIDRVFGEGLRARYHPIEARIRILNDHGNAIPLQVFSVYVDEEPHIFGDITLRQNGSIRLRLSDVTIDNALDKRTSIILMR</sequence>
<dbReference type="InterPro" id="IPR055847">
    <property type="entry name" value="DUF7424"/>
</dbReference>
<evidence type="ECO:0000259" key="1">
    <source>
        <dbReference type="Pfam" id="PF24199"/>
    </source>
</evidence>
<organism evidence="2 3">
    <name type="scientific">Thioalkalicoccus limnaeus</name>
    <dbReference type="NCBI Taxonomy" id="120681"/>
    <lineage>
        <taxon>Bacteria</taxon>
        <taxon>Pseudomonadati</taxon>
        <taxon>Pseudomonadota</taxon>
        <taxon>Gammaproteobacteria</taxon>
        <taxon>Chromatiales</taxon>
        <taxon>Chromatiaceae</taxon>
        <taxon>Thioalkalicoccus</taxon>
    </lineage>
</organism>
<dbReference type="RefSeq" id="WP_369666316.1">
    <property type="nucleotide sequence ID" value="NZ_JBDKXB010000005.1"/>
</dbReference>